<comment type="catalytic activity">
    <reaction evidence="1 5">
        <text>[protein]-peptidylproline (omega=180) = [protein]-peptidylproline (omega=0)</text>
        <dbReference type="Rhea" id="RHEA:16237"/>
        <dbReference type="Rhea" id="RHEA-COMP:10747"/>
        <dbReference type="Rhea" id="RHEA-COMP:10748"/>
        <dbReference type="ChEBI" id="CHEBI:83833"/>
        <dbReference type="ChEBI" id="CHEBI:83834"/>
        <dbReference type="EC" id="5.2.1.8"/>
    </reaction>
</comment>
<dbReference type="InterPro" id="IPR046357">
    <property type="entry name" value="PPIase_dom_sf"/>
</dbReference>
<dbReference type="GO" id="GO:0003755">
    <property type="term" value="F:peptidyl-prolyl cis-trans isomerase activity"/>
    <property type="evidence" value="ECO:0000318"/>
    <property type="project" value="GO_Central"/>
</dbReference>
<evidence type="ECO:0000256" key="3">
    <source>
        <dbReference type="ARBA" id="ARBA00023110"/>
    </source>
</evidence>
<keyword evidence="4 5" id="KW-0413">Isomerase</keyword>
<evidence type="ECO:0000256" key="5">
    <source>
        <dbReference type="PROSITE-ProRule" id="PRU00277"/>
    </source>
</evidence>
<dbReference type="STRING" id="105231.A0A1Y1HSB5"/>
<dbReference type="AlphaFoldDB" id="A0A1Y1HSB5"/>
<accession>A0A1Y1HSB5</accession>
<reference evidence="7 8" key="1">
    <citation type="journal article" date="2014" name="Nat. Commun.">
        <title>Klebsormidium flaccidum genome reveals primary factors for plant terrestrial adaptation.</title>
        <authorList>
            <person name="Hori K."/>
            <person name="Maruyama F."/>
            <person name="Fujisawa T."/>
            <person name="Togashi T."/>
            <person name="Yamamoto N."/>
            <person name="Seo M."/>
            <person name="Sato S."/>
            <person name="Yamada T."/>
            <person name="Mori H."/>
            <person name="Tajima N."/>
            <person name="Moriyama T."/>
            <person name="Ikeuchi M."/>
            <person name="Watanabe M."/>
            <person name="Wada H."/>
            <person name="Kobayashi K."/>
            <person name="Saito M."/>
            <person name="Masuda T."/>
            <person name="Sasaki-Sekimoto Y."/>
            <person name="Mashiguchi K."/>
            <person name="Awai K."/>
            <person name="Shimojima M."/>
            <person name="Masuda S."/>
            <person name="Iwai M."/>
            <person name="Nobusawa T."/>
            <person name="Narise T."/>
            <person name="Kondo S."/>
            <person name="Saito H."/>
            <person name="Sato R."/>
            <person name="Murakawa M."/>
            <person name="Ihara Y."/>
            <person name="Oshima-Yamada Y."/>
            <person name="Ohtaka K."/>
            <person name="Satoh M."/>
            <person name="Sonobe K."/>
            <person name="Ishii M."/>
            <person name="Ohtani R."/>
            <person name="Kanamori-Sato M."/>
            <person name="Honoki R."/>
            <person name="Miyazaki D."/>
            <person name="Mochizuki H."/>
            <person name="Umetsu J."/>
            <person name="Higashi K."/>
            <person name="Shibata D."/>
            <person name="Kamiya Y."/>
            <person name="Sato N."/>
            <person name="Nakamura Y."/>
            <person name="Tabata S."/>
            <person name="Ida S."/>
            <person name="Kurokawa K."/>
            <person name="Ohta H."/>
        </authorList>
    </citation>
    <scope>NUCLEOTIDE SEQUENCE [LARGE SCALE GENOMIC DNA]</scope>
    <source>
        <strain evidence="7 8">NIES-2285</strain>
    </source>
</reference>
<evidence type="ECO:0000313" key="8">
    <source>
        <dbReference type="Proteomes" id="UP000054558"/>
    </source>
</evidence>
<dbReference type="PANTHER" id="PTHR43811:SF17">
    <property type="entry name" value="PEPTIDYL-PROLYL CIS-TRANS ISOMERASE FKBP16-3, CHLOROPLASTIC"/>
    <property type="match status" value="1"/>
</dbReference>
<dbReference type="InterPro" id="IPR001179">
    <property type="entry name" value="PPIase_FKBP_dom"/>
</dbReference>
<dbReference type="Gene3D" id="3.10.50.40">
    <property type="match status" value="1"/>
</dbReference>
<dbReference type="OMA" id="SHYTRSF"/>
<dbReference type="SUPFAM" id="SSF54534">
    <property type="entry name" value="FKBP-like"/>
    <property type="match status" value="1"/>
</dbReference>
<dbReference type="PROSITE" id="PS50059">
    <property type="entry name" value="FKBP_PPIASE"/>
    <property type="match status" value="1"/>
</dbReference>
<dbReference type="PANTHER" id="PTHR43811">
    <property type="entry name" value="FKBP-TYPE PEPTIDYL-PROLYL CIS-TRANS ISOMERASE FKPA"/>
    <property type="match status" value="1"/>
</dbReference>
<keyword evidence="3 5" id="KW-0697">Rotamase</keyword>
<protein>
    <recommendedName>
        <fullName evidence="2 5">peptidylprolyl isomerase</fullName>
        <ecNumber evidence="2 5">5.2.1.8</ecNumber>
    </recommendedName>
</protein>
<evidence type="ECO:0000313" key="7">
    <source>
        <dbReference type="EMBL" id="GAQ80702.1"/>
    </source>
</evidence>
<proteinExistence type="predicted"/>
<evidence type="ECO:0000256" key="2">
    <source>
        <dbReference type="ARBA" id="ARBA00013194"/>
    </source>
</evidence>
<dbReference type="EC" id="5.2.1.8" evidence="2 5"/>
<sequence>MAHALQTSPFLGSTGAFQSAALQQRFENTARRCPLISSHQPSSARCQAASGDSAREAPAVTRRAALNLAAAAAVLANSPLRAQAASLPKSDDTQIRLVSKDEEAGIEKLPLQTTSSGLQYRDLVAGEGPSPPVGFQVTVHYVAQLPDGRIFNSSLEKGSPYIIRVGAGQVLKGLDEGLLTMKTGGKRRLYIPGDLAFPKGLGAAAGRPRVPPSSPVVFDVQLLYIPGISDDLASEEEASA</sequence>
<evidence type="ECO:0000256" key="4">
    <source>
        <dbReference type="ARBA" id="ARBA00023235"/>
    </source>
</evidence>
<keyword evidence="8" id="KW-1185">Reference proteome</keyword>
<organism evidence="7 8">
    <name type="scientific">Klebsormidium nitens</name>
    <name type="common">Green alga</name>
    <name type="synonym">Ulothrix nitens</name>
    <dbReference type="NCBI Taxonomy" id="105231"/>
    <lineage>
        <taxon>Eukaryota</taxon>
        <taxon>Viridiplantae</taxon>
        <taxon>Streptophyta</taxon>
        <taxon>Klebsormidiophyceae</taxon>
        <taxon>Klebsormidiales</taxon>
        <taxon>Klebsormidiaceae</taxon>
        <taxon>Klebsormidium</taxon>
    </lineage>
</organism>
<gene>
    <name evidence="7" type="ORF">KFL_000600190</name>
</gene>
<evidence type="ECO:0000256" key="1">
    <source>
        <dbReference type="ARBA" id="ARBA00000971"/>
    </source>
</evidence>
<dbReference type="Proteomes" id="UP000054558">
    <property type="component" value="Unassembled WGS sequence"/>
</dbReference>
<dbReference type="Pfam" id="PF00254">
    <property type="entry name" value="FKBP_C"/>
    <property type="match status" value="1"/>
</dbReference>
<dbReference type="EMBL" id="DF237009">
    <property type="protein sequence ID" value="GAQ80702.1"/>
    <property type="molecule type" value="Genomic_DNA"/>
</dbReference>
<feature type="domain" description="PPIase FKBP-type" evidence="6">
    <location>
        <begin position="134"/>
        <end position="226"/>
    </location>
</feature>
<evidence type="ECO:0000259" key="6">
    <source>
        <dbReference type="PROSITE" id="PS50059"/>
    </source>
</evidence>
<name>A0A1Y1HSB5_KLENI</name>
<dbReference type="OrthoDB" id="77911at2759"/>